<evidence type="ECO:0000313" key="1">
    <source>
        <dbReference type="EMBL" id="QHS77606.1"/>
    </source>
</evidence>
<sequence length="293" mass="35154">MFTPKYIIFYSISSDKILIPVFNVSIVTENFEVDFLKKWYLFIDNINNKNIIECQEKKILDRNEIFLNLCNIVTNMNFEIKDASYENIMTKKENCVLYNFPDISEASEDQIINLLRSGVTLNDIRLKSKKTIISTEKLTHYNMKNFNVTTKEKLLEFIKISMPREEILIAICIWWGYELNDISKRKKVKKILKLSKTQKFYCDNFLRLLSNSIELENKYLKEWCDEHMENIIWDSDLMTDLENCYFENCKPFFGNNKFFKEELSLRDVNAIYHDEVNPIKIEVHLPDYKRWKN</sequence>
<dbReference type="AlphaFoldDB" id="A0A6C0AD20"/>
<reference evidence="1" key="1">
    <citation type="journal article" date="2020" name="Nature">
        <title>Giant virus diversity and host interactions through global metagenomics.</title>
        <authorList>
            <person name="Schulz F."/>
            <person name="Roux S."/>
            <person name="Paez-Espino D."/>
            <person name="Jungbluth S."/>
            <person name="Walsh D.A."/>
            <person name="Denef V.J."/>
            <person name="McMahon K.D."/>
            <person name="Konstantinidis K.T."/>
            <person name="Eloe-Fadrosh E.A."/>
            <person name="Kyrpides N.C."/>
            <person name="Woyke T."/>
        </authorList>
    </citation>
    <scope>NUCLEOTIDE SEQUENCE</scope>
    <source>
        <strain evidence="1">GVMAG-S-1021933-23</strain>
    </source>
</reference>
<accession>A0A6C0AD20</accession>
<proteinExistence type="predicted"/>
<protein>
    <submittedName>
        <fullName evidence="1">Uncharacterized protein</fullName>
    </submittedName>
</protein>
<name>A0A6C0AD20_9ZZZZ</name>
<organism evidence="1">
    <name type="scientific">viral metagenome</name>
    <dbReference type="NCBI Taxonomy" id="1070528"/>
    <lineage>
        <taxon>unclassified sequences</taxon>
        <taxon>metagenomes</taxon>
        <taxon>organismal metagenomes</taxon>
    </lineage>
</organism>
<dbReference type="EMBL" id="MN740593">
    <property type="protein sequence ID" value="QHS77606.1"/>
    <property type="molecule type" value="Genomic_DNA"/>
</dbReference>